<sequence length="442" mass="49303">MNLEFNRKSAQPPVRPRNVLDSGTRERRTGIAIKPDIIKDADSLDNIDDFMDEEHNNNNNNRNHSGKRKDYRVEGSESIKRQNVTRSRTRKQPVAMVEVPINPGPEDPAGHEEGGMRRGKRIRFKPLAFWKNERLIFDRDEGHRGTPPIVKAVIRAVSPEPLQRKPNRVVGPHLRARQEAPHVSVDDPLVQSGQDSDASDSDGSTQEEDGEVHQIQQGVVNDYDTGGTITISIMEPKGYIKFLDAPGGQYRFHRGLEDDSISSGIICIPGHGRKPNQNAFFSSVIFYVVEGHVRVTIYKNSIKLGPGDRFMVPRGNQYMIENLSRKECTLFFGQNKLAVQEGATDKDFAAYAKVITSSGLGSLSASEPVSKSTAESATPRTLQTVQNSSTEQVRWSSRLTRTIKTTPPSRRTSGKGPKVDRDDGFDDDDDDLFDLSLHDDDT</sequence>
<evidence type="ECO:0000259" key="6">
    <source>
        <dbReference type="Pfam" id="PF11699"/>
    </source>
</evidence>
<feature type="compositionally biased region" description="Acidic residues" evidence="5">
    <location>
        <begin position="197"/>
        <end position="210"/>
    </location>
</feature>
<feature type="compositionally biased region" description="Basic and acidic residues" evidence="5">
    <location>
        <begin position="71"/>
        <end position="80"/>
    </location>
</feature>
<dbReference type="PANTHER" id="PTHR16684">
    <property type="entry name" value="CENTROMERE PROTEIN C"/>
    <property type="match status" value="1"/>
</dbReference>
<feature type="domain" description="Mif2/CENP-C cupin" evidence="6">
    <location>
        <begin position="251"/>
        <end position="334"/>
    </location>
</feature>
<dbReference type="EMBL" id="JAAAHW010007099">
    <property type="protein sequence ID" value="KAF9951243.1"/>
    <property type="molecule type" value="Genomic_DNA"/>
</dbReference>
<name>A0A9P6IX21_9FUNG</name>
<evidence type="ECO:0000256" key="4">
    <source>
        <dbReference type="ARBA" id="ARBA00023242"/>
    </source>
</evidence>
<dbReference type="Gene3D" id="2.60.120.10">
    <property type="entry name" value="Jelly Rolls"/>
    <property type="match status" value="1"/>
</dbReference>
<comment type="subcellular location">
    <subcellularLocation>
        <location evidence="1">Nucleus</location>
    </subcellularLocation>
</comment>
<proteinExistence type="inferred from homology"/>
<dbReference type="InterPro" id="IPR011051">
    <property type="entry name" value="RmlC_Cupin_sf"/>
</dbReference>
<feature type="region of interest" description="Disordered" evidence="5">
    <location>
        <begin position="1"/>
        <end position="32"/>
    </location>
</feature>
<evidence type="ECO:0000256" key="1">
    <source>
        <dbReference type="ARBA" id="ARBA00004123"/>
    </source>
</evidence>
<dbReference type="AlphaFoldDB" id="A0A9P6IX21"/>
<dbReference type="GO" id="GO:0000776">
    <property type="term" value="C:kinetochore"/>
    <property type="evidence" value="ECO:0007669"/>
    <property type="project" value="InterPro"/>
</dbReference>
<evidence type="ECO:0000256" key="2">
    <source>
        <dbReference type="ARBA" id="ARBA00010291"/>
    </source>
</evidence>
<dbReference type="GO" id="GO:0005634">
    <property type="term" value="C:nucleus"/>
    <property type="evidence" value="ECO:0007669"/>
    <property type="project" value="UniProtKB-SubCell"/>
</dbReference>
<feature type="region of interest" description="Disordered" evidence="5">
    <location>
        <begin position="175"/>
        <end position="219"/>
    </location>
</feature>
<keyword evidence="3" id="KW-0238">DNA-binding</keyword>
<dbReference type="InterPro" id="IPR028386">
    <property type="entry name" value="CENP-C/Mif2/cnp3"/>
</dbReference>
<feature type="region of interest" description="Disordered" evidence="5">
    <location>
        <begin position="49"/>
        <end position="91"/>
    </location>
</feature>
<dbReference type="SUPFAM" id="SSF51182">
    <property type="entry name" value="RmlC-like cupins"/>
    <property type="match status" value="1"/>
</dbReference>
<reference evidence="7" key="1">
    <citation type="journal article" date="2020" name="Fungal Divers.">
        <title>Resolving the Mortierellaceae phylogeny through synthesis of multi-gene phylogenetics and phylogenomics.</title>
        <authorList>
            <person name="Vandepol N."/>
            <person name="Liber J."/>
            <person name="Desiro A."/>
            <person name="Na H."/>
            <person name="Kennedy M."/>
            <person name="Barry K."/>
            <person name="Grigoriev I.V."/>
            <person name="Miller A.N."/>
            <person name="O'Donnell K."/>
            <person name="Stajich J.E."/>
            <person name="Bonito G."/>
        </authorList>
    </citation>
    <scope>NUCLEOTIDE SEQUENCE</scope>
    <source>
        <strain evidence="7">MES-2147</strain>
    </source>
</reference>
<keyword evidence="4" id="KW-0539">Nucleus</keyword>
<dbReference type="InterPro" id="IPR025974">
    <property type="entry name" value="Mif2/CENP-C_cupin"/>
</dbReference>
<organism evidence="7 8">
    <name type="scientific">Modicella reniformis</name>
    <dbReference type="NCBI Taxonomy" id="1440133"/>
    <lineage>
        <taxon>Eukaryota</taxon>
        <taxon>Fungi</taxon>
        <taxon>Fungi incertae sedis</taxon>
        <taxon>Mucoromycota</taxon>
        <taxon>Mortierellomycotina</taxon>
        <taxon>Mortierellomycetes</taxon>
        <taxon>Mortierellales</taxon>
        <taxon>Mortierellaceae</taxon>
        <taxon>Modicella</taxon>
    </lineage>
</organism>
<dbReference type="OrthoDB" id="1939643at2759"/>
<evidence type="ECO:0000256" key="3">
    <source>
        <dbReference type="ARBA" id="ARBA00023125"/>
    </source>
</evidence>
<feature type="region of interest" description="Disordered" evidence="5">
    <location>
        <begin position="361"/>
        <end position="442"/>
    </location>
</feature>
<feature type="compositionally biased region" description="Polar residues" evidence="5">
    <location>
        <begin position="361"/>
        <end position="411"/>
    </location>
</feature>
<gene>
    <name evidence="7" type="ORF">BGZ65_006081</name>
</gene>
<dbReference type="GO" id="GO:0051382">
    <property type="term" value="P:kinetochore assembly"/>
    <property type="evidence" value="ECO:0007669"/>
    <property type="project" value="InterPro"/>
</dbReference>
<dbReference type="InterPro" id="IPR014710">
    <property type="entry name" value="RmlC-like_jellyroll"/>
</dbReference>
<dbReference type="GO" id="GO:0051455">
    <property type="term" value="P:spindle attachment to meiosis I kinetochore"/>
    <property type="evidence" value="ECO:0007669"/>
    <property type="project" value="TreeGrafter"/>
</dbReference>
<dbReference type="GO" id="GO:0019237">
    <property type="term" value="F:centromeric DNA binding"/>
    <property type="evidence" value="ECO:0007669"/>
    <property type="project" value="InterPro"/>
</dbReference>
<accession>A0A9P6IX21</accession>
<evidence type="ECO:0000256" key="5">
    <source>
        <dbReference type="SAM" id="MobiDB-lite"/>
    </source>
</evidence>
<keyword evidence="8" id="KW-1185">Reference proteome</keyword>
<dbReference type="GO" id="GO:0051315">
    <property type="term" value="P:attachment of mitotic spindle microtubules to kinetochore"/>
    <property type="evidence" value="ECO:0007669"/>
    <property type="project" value="TreeGrafter"/>
</dbReference>
<comment type="similarity">
    <text evidence="2">Belongs to the CENP-C/MIF2 family.</text>
</comment>
<dbReference type="Proteomes" id="UP000749646">
    <property type="component" value="Unassembled WGS sequence"/>
</dbReference>
<evidence type="ECO:0000313" key="8">
    <source>
        <dbReference type="Proteomes" id="UP000749646"/>
    </source>
</evidence>
<protein>
    <recommendedName>
        <fullName evidence="6">Mif2/CENP-C cupin domain-containing protein</fullName>
    </recommendedName>
</protein>
<dbReference type="Pfam" id="PF11699">
    <property type="entry name" value="CENP-C_C"/>
    <property type="match status" value="1"/>
</dbReference>
<evidence type="ECO:0000313" key="7">
    <source>
        <dbReference type="EMBL" id="KAF9951243.1"/>
    </source>
</evidence>
<feature type="compositionally biased region" description="Acidic residues" evidence="5">
    <location>
        <begin position="423"/>
        <end position="433"/>
    </location>
</feature>
<comment type="caution">
    <text evidence="7">The sequence shown here is derived from an EMBL/GenBank/DDBJ whole genome shotgun (WGS) entry which is preliminary data.</text>
</comment>
<dbReference type="PANTHER" id="PTHR16684:SF11">
    <property type="entry name" value="CENTROMERE PROTEIN C"/>
    <property type="match status" value="1"/>
</dbReference>